<keyword evidence="2 5" id="KW-0812">Transmembrane</keyword>
<dbReference type="PRINTS" id="PR00237">
    <property type="entry name" value="GPCRRHODOPSN"/>
</dbReference>
<comment type="caution">
    <text evidence="7">The sequence shown here is derived from an EMBL/GenBank/DDBJ whole genome shotgun (WGS) entry which is preliminary data.</text>
</comment>
<feature type="transmembrane region" description="Helical" evidence="5">
    <location>
        <begin position="6"/>
        <end position="28"/>
    </location>
</feature>
<dbReference type="STRING" id="188477.A0A3S1CGJ1"/>
<name>A0A3S1CGJ1_ELYCH</name>
<dbReference type="GO" id="GO:0004930">
    <property type="term" value="F:G protein-coupled receptor activity"/>
    <property type="evidence" value="ECO:0007669"/>
    <property type="project" value="InterPro"/>
</dbReference>
<evidence type="ECO:0000256" key="5">
    <source>
        <dbReference type="SAM" id="Phobius"/>
    </source>
</evidence>
<organism evidence="7 8">
    <name type="scientific">Elysia chlorotica</name>
    <name type="common">Eastern emerald elysia</name>
    <name type="synonym">Sea slug</name>
    <dbReference type="NCBI Taxonomy" id="188477"/>
    <lineage>
        <taxon>Eukaryota</taxon>
        <taxon>Metazoa</taxon>
        <taxon>Spiralia</taxon>
        <taxon>Lophotrochozoa</taxon>
        <taxon>Mollusca</taxon>
        <taxon>Gastropoda</taxon>
        <taxon>Heterobranchia</taxon>
        <taxon>Euthyneura</taxon>
        <taxon>Panpulmonata</taxon>
        <taxon>Sacoglossa</taxon>
        <taxon>Placobranchoidea</taxon>
        <taxon>Plakobranchidae</taxon>
        <taxon>Elysia</taxon>
    </lineage>
</organism>
<dbReference type="OrthoDB" id="10011262at2759"/>
<keyword evidence="8" id="KW-1185">Reference proteome</keyword>
<evidence type="ECO:0000313" key="8">
    <source>
        <dbReference type="Proteomes" id="UP000271974"/>
    </source>
</evidence>
<feature type="domain" description="G-protein coupled receptors family 1 profile" evidence="6">
    <location>
        <begin position="20"/>
        <end position="248"/>
    </location>
</feature>
<comment type="subcellular location">
    <subcellularLocation>
        <location evidence="1">Membrane</location>
    </subcellularLocation>
</comment>
<dbReference type="EMBL" id="RQTK01000003">
    <property type="protein sequence ID" value="RUS92015.1"/>
    <property type="molecule type" value="Genomic_DNA"/>
</dbReference>
<dbReference type="PANTHER" id="PTHR46641:SF2">
    <property type="entry name" value="FMRFAMIDE RECEPTOR"/>
    <property type="match status" value="1"/>
</dbReference>
<keyword evidence="3 5" id="KW-1133">Transmembrane helix</keyword>
<feature type="transmembrane region" description="Helical" evidence="5">
    <location>
        <begin position="77"/>
        <end position="105"/>
    </location>
</feature>
<feature type="non-terminal residue" evidence="7">
    <location>
        <position position="1"/>
    </location>
</feature>
<dbReference type="InterPro" id="IPR000276">
    <property type="entry name" value="GPCR_Rhodpsn"/>
</dbReference>
<evidence type="ECO:0000256" key="4">
    <source>
        <dbReference type="ARBA" id="ARBA00023136"/>
    </source>
</evidence>
<dbReference type="InterPro" id="IPR052954">
    <property type="entry name" value="GPCR-Ligand_Int"/>
</dbReference>
<evidence type="ECO:0000256" key="2">
    <source>
        <dbReference type="ARBA" id="ARBA00022692"/>
    </source>
</evidence>
<dbReference type="Gene3D" id="1.20.1070.10">
    <property type="entry name" value="Rhodopsin 7-helix transmembrane proteins"/>
    <property type="match status" value="1"/>
</dbReference>
<keyword evidence="4 5" id="KW-0472">Membrane</keyword>
<proteinExistence type="predicted"/>
<dbReference type="InterPro" id="IPR017452">
    <property type="entry name" value="GPCR_Rhodpsn_7TM"/>
</dbReference>
<dbReference type="PROSITE" id="PS50262">
    <property type="entry name" value="G_PROTEIN_RECEP_F1_2"/>
    <property type="match status" value="1"/>
</dbReference>
<evidence type="ECO:0000256" key="1">
    <source>
        <dbReference type="ARBA" id="ARBA00004370"/>
    </source>
</evidence>
<gene>
    <name evidence="7" type="ORF">EGW08_000228</name>
</gene>
<feature type="transmembrane region" description="Helical" evidence="5">
    <location>
        <begin position="126"/>
        <end position="142"/>
    </location>
</feature>
<feature type="transmembrane region" description="Helical" evidence="5">
    <location>
        <begin position="221"/>
        <end position="241"/>
    </location>
</feature>
<dbReference type="SUPFAM" id="SSF81321">
    <property type="entry name" value="Family A G protein-coupled receptor-like"/>
    <property type="match status" value="1"/>
</dbReference>
<evidence type="ECO:0000313" key="7">
    <source>
        <dbReference type="EMBL" id="RUS92015.1"/>
    </source>
</evidence>
<feature type="transmembrane region" description="Helical" evidence="5">
    <location>
        <begin position="179"/>
        <end position="201"/>
    </location>
</feature>
<evidence type="ECO:0000259" key="6">
    <source>
        <dbReference type="PROSITE" id="PS50262"/>
    </source>
</evidence>
<protein>
    <recommendedName>
        <fullName evidence="6">G-protein coupled receptors family 1 profile domain-containing protein</fullName>
    </recommendedName>
</protein>
<dbReference type="PANTHER" id="PTHR46641">
    <property type="entry name" value="FMRFAMIDE RECEPTOR-RELATED"/>
    <property type="match status" value="1"/>
</dbReference>
<accession>A0A3S1CGJ1</accession>
<dbReference type="Pfam" id="PF00001">
    <property type="entry name" value="7tm_1"/>
    <property type="match status" value="1"/>
</dbReference>
<sequence>VNLIVLGVLGCGLAVLGLLGNCLSMLVLQRPKMRSSTSYFLLSLAVYDNLILLGMLAYFCGPALVQYSPGLRHIQSIIHLTVVAGYPLSLAAQMGSIYTCVGFTVERYIAVCKPLHVANTCTKSRTIRVIILVFFWSILYNIPRFFHYEIYYITSDSPGGDEFGRNTTFKHIYLIYSQLFFMFLIPFLAILLMNIGLIRAVKVSMSAQRSMCASARKEHNLTIMLIAVIVVFLVCQFPTIVDNILVAV</sequence>
<dbReference type="GO" id="GO:0016020">
    <property type="term" value="C:membrane"/>
    <property type="evidence" value="ECO:0007669"/>
    <property type="project" value="UniProtKB-SubCell"/>
</dbReference>
<feature type="non-terminal residue" evidence="7">
    <location>
        <position position="248"/>
    </location>
</feature>
<dbReference type="Proteomes" id="UP000271974">
    <property type="component" value="Unassembled WGS sequence"/>
</dbReference>
<reference evidence="7 8" key="1">
    <citation type="submission" date="2019-01" db="EMBL/GenBank/DDBJ databases">
        <title>A draft genome assembly of the solar-powered sea slug Elysia chlorotica.</title>
        <authorList>
            <person name="Cai H."/>
            <person name="Li Q."/>
            <person name="Fang X."/>
            <person name="Li J."/>
            <person name="Curtis N.E."/>
            <person name="Altenburger A."/>
            <person name="Shibata T."/>
            <person name="Feng M."/>
            <person name="Maeda T."/>
            <person name="Schwartz J.A."/>
            <person name="Shigenobu S."/>
            <person name="Lundholm N."/>
            <person name="Nishiyama T."/>
            <person name="Yang H."/>
            <person name="Hasebe M."/>
            <person name="Li S."/>
            <person name="Pierce S.K."/>
            <person name="Wang J."/>
        </authorList>
    </citation>
    <scope>NUCLEOTIDE SEQUENCE [LARGE SCALE GENOMIC DNA]</scope>
    <source>
        <strain evidence="7">EC2010</strain>
        <tissue evidence="7">Whole organism of an adult</tissue>
    </source>
</reference>
<feature type="transmembrane region" description="Helical" evidence="5">
    <location>
        <begin position="40"/>
        <end position="65"/>
    </location>
</feature>
<dbReference type="CDD" id="cd14978">
    <property type="entry name" value="7tmA_FMRFamide_R-like"/>
    <property type="match status" value="1"/>
</dbReference>
<evidence type="ECO:0000256" key="3">
    <source>
        <dbReference type="ARBA" id="ARBA00022989"/>
    </source>
</evidence>
<dbReference type="AlphaFoldDB" id="A0A3S1CGJ1"/>